<dbReference type="InterPro" id="IPR036236">
    <property type="entry name" value="Znf_C2H2_sf"/>
</dbReference>
<protein>
    <submittedName>
        <fullName evidence="13">ZSC29 protein</fullName>
    </submittedName>
</protein>
<dbReference type="OrthoDB" id="9439903at2759"/>
<dbReference type="AlphaFoldDB" id="A0A7K9C1C0"/>
<dbReference type="GO" id="GO:0000978">
    <property type="term" value="F:RNA polymerase II cis-regulatory region sequence-specific DNA binding"/>
    <property type="evidence" value="ECO:0007669"/>
    <property type="project" value="TreeGrafter"/>
</dbReference>
<evidence type="ECO:0000256" key="3">
    <source>
        <dbReference type="ARBA" id="ARBA00022723"/>
    </source>
</evidence>
<keyword evidence="8" id="KW-0238">DNA-binding</keyword>
<dbReference type="EMBL" id="VWZI01009481">
    <property type="protein sequence ID" value="NXG45819.1"/>
    <property type="molecule type" value="Genomic_DNA"/>
</dbReference>
<dbReference type="InterPro" id="IPR013087">
    <property type="entry name" value="Znf_C2H2_type"/>
</dbReference>
<evidence type="ECO:0000313" key="14">
    <source>
        <dbReference type="Proteomes" id="UP000574528"/>
    </source>
</evidence>
<evidence type="ECO:0000256" key="9">
    <source>
        <dbReference type="ARBA" id="ARBA00023163"/>
    </source>
</evidence>
<evidence type="ECO:0000256" key="5">
    <source>
        <dbReference type="ARBA" id="ARBA00022771"/>
    </source>
</evidence>
<evidence type="ECO:0000256" key="6">
    <source>
        <dbReference type="ARBA" id="ARBA00022833"/>
    </source>
</evidence>
<dbReference type="SMART" id="SM00355">
    <property type="entry name" value="ZnF_C2H2"/>
    <property type="match status" value="1"/>
</dbReference>
<dbReference type="GO" id="GO:0005634">
    <property type="term" value="C:nucleus"/>
    <property type="evidence" value="ECO:0007669"/>
    <property type="project" value="UniProtKB-SubCell"/>
</dbReference>
<evidence type="ECO:0000256" key="7">
    <source>
        <dbReference type="ARBA" id="ARBA00023015"/>
    </source>
</evidence>
<dbReference type="Proteomes" id="UP000574528">
    <property type="component" value="Unassembled WGS sequence"/>
</dbReference>
<evidence type="ECO:0000259" key="12">
    <source>
        <dbReference type="PROSITE" id="PS50157"/>
    </source>
</evidence>
<dbReference type="FunFam" id="3.30.160.60:FF:003000">
    <property type="entry name" value="Zinc finger and SCAN domain-containing 20"/>
    <property type="match status" value="1"/>
</dbReference>
<keyword evidence="4" id="KW-0677">Repeat</keyword>
<comment type="similarity">
    <text evidence="2">Belongs to the krueppel C2H2-type zinc-finger protein family.</text>
</comment>
<feature type="non-terminal residue" evidence="13">
    <location>
        <position position="56"/>
    </location>
</feature>
<evidence type="ECO:0000256" key="10">
    <source>
        <dbReference type="ARBA" id="ARBA00023242"/>
    </source>
</evidence>
<evidence type="ECO:0000256" key="11">
    <source>
        <dbReference type="PROSITE-ProRule" id="PRU00042"/>
    </source>
</evidence>
<dbReference type="PANTHER" id="PTHR23226">
    <property type="entry name" value="ZINC FINGER AND SCAN DOMAIN-CONTAINING"/>
    <property type="match status" value="1"/>
</dbReference>
<dbReference type="GO" id="GO:0008270">
    <property type="term" value="F:zinc ion binding"/>
    <property type="evidence" value="ECO:0007669"/>
    <property type="project" value="UniProtKB-KW"/>
</dbReference>
<keyword evidence="7" id="KW-0805">Transcription regulation</keyword>
<evidence type="ECO:0000256" key="8">
    <source>
        <dbReference type="ARBA" id="ARBA00023125"/>
    </source>
</evidence>
<evidence type="ECO:0000256" key="4">
    <source>
        <dbReference type="ARBA" id="ARBA00022737"/>
    </source>
</evidence>
<keyword evidence="6" id="KW-0862">Zinc</keyword>
<evidence type="ECO:0000256" key="2">
    <source>
        <dbReference type="ARBA" id="ARBA00006991"/>
    </source>
</evidence>
<comment type="caution">
    <text evidence="13">The sequence shown here is derived from an EMBL/GenBank/DDBJ whole genome shotgun (WGS) entry which is preliminary data.</text>
</comment>
<dbReference type="SUPFAM" id="SSF57667">
    <property type="entry name" value="beta-beta-alpha zinc fingers"/>
    <property type="match status" value="1"/>
</dbReference>
<dbReference type="PROSITE" id="PS00028">
    <property type="entry name" value="ZINC_FINGER_C2H2_1"/>
    <property type="match status" value="1"/>
</dbReference>
<comment type="subcellular location">
    <subcellularLocation>
        <location evidence="1">Nucleus</location>
    </subcellularLocation>
</comment>
<keyword evidence="14" id="KW-1185">Reference proteome</keyword>
<dbReference type="PROSITE" id="PS50157">
    <property type="entry name" value="ZINC_FINGER_C2H2_2"/>
    <property type="match status" value="2"/>
</dbReference>
<organism evidence="13 14">
    <name type="scientific">Psilopogon haemacephalus</name>
    <name type="common">coppersmith barbet</name>
    <dbReference type="NCBI Taxonomy" id="2585815"/>
    <lineage>
        <taxon>Eukaryota</taxon>
        <taxon>Metazoa</taxon>
        <taxon>Chordata</taxon>
        <taxon>Craniata</taxon>
        <taxon>Vertebrata</taxon>
        <taxon>Euteleostomi</taxon>
        <taxon>Archelosauria</taxon>
        <taxon>Archosauria</taxon>
        <taxon>Dinosauria</taxon>
        <taxon>Saurischia</taxon>
        <taxon>Theropoda</taxon>
        <taxon>Coelurosauria</taxon>
        <taxon>Aves</taxon>
        <taxon>Neognathae</taxon>
        <taxon>Neoaves</taxon>
        <taxon>Telluraves</taxon>
        <taxon>Coraciimorphae</taxon>
        <taxon>Piciformes</taxon>
        <taxon>Megalaimidae</taxon>
        <taxon>Psilopogon</taxon>
    </lineage>
</organism>
<dbReference type="GO" id="GO:0000981">
    <property type="term" value="F:DNA-binding transcription factor activity, RNA polymerase II-specific"/>
    <property type="evidence" value="ECO:0007669"/>
    <property type="project" value="TreeGrafter"/>
</dbReference>
<name>A0A7K9C1C0_9PICI</name>
<accession>A0A7K9C1C0</accession>
<keyword evidence="9" id="KW-0804">Transcription</keyword>
<reference evidence="13 14" key="1">
    <citation type="submission" date="2019-09" db="EMBL/GenBank/DDBJ databases">
        <title>Bird 10,000 Genomes (B10K) Project - Family phase.</title>
        <authorList>
            <person name="Zhang G."/>
        </authorList>
    </citation>
    <scope>NUCLEOTIDE SEQUENCE [LARGE SCALE GENOMIC DNA]</scope>
    <source>
        <strain evidence="13">B10K-DU-001-24</strain>
        <tissue evidence="13">Muscle</tissue>
    </source>
</reference>
<dbReference type="Pfam" id="PF00096">
    <property type="entry name" value="zf-C2H2"/>
    <property type="match status" value="1"/>
</dbReference>
<keyword evidence="3" id="KW-0479">Metal-binding</keyword>
<keyword evidence="5 11" id="KW-0863">Zinc-finger</keyword>
<proteinExistence type="inferred from homology"/>
<dbReference type="Gene3D" id="3.30.160.60">
    <property type="entry name" value="Classic Zinc Finger"/>
    <property type="match status" value="3"/>
</dbReference>
<feature type="domain" description="C2H2-type" evidence="12">
    <location>
        <begin position="21"/>
        <end position="48"/>
    </location>
</feature>
<evidence type="ECO:0000313" key="13">
    <source>
        <dbReference type="EMBL" id="NXG45819.1"/>
    </source>
</evidence>
<gene>
    <name evidence="13" type="primary">Zscan29_2</name>
    <name evidence="13" type="ORF">PSIHAE_R00026</name>
</gene>
<evidence type="ECO:0000256" key="1">
    <source>
        <dbReference type="ARBA" id="ARBA00004123"/>
    </source>
</evidence>
<feature type="non-terminal residue" evidence="13">
    <location>
        <position position="1"/>
    </location>
</feature>
<sequence length="56" mass="6221">SFTSSTALLEHWNVHSGEKPYSCTDCGKSFAHYSTLSTHRRIHTGEKPYSCGECGK</sequence>
<feature type="domain" description="C2H2-type" evidence="12">
    <location>
        <begin position="1"/>
        <end position="20"/>
    </location>
</feature>
<dbReference type="PANTHER" id="PTHR23226:SF416">
    <property type="entry name" value="FI01424P"/>
    <property type="match status" value="1"/>
</dbReference>
<keyword evidence="10" id="KW-0539">Nucleus</keyword>